<dbReference type="AlphaFoldDB" id="A0ABD0M4L6"/>
<dbReference type="InterPro" id="IPR026619">
    <property type="entry name" value="CEP95"/>
</dbReference>
<feature type="compositionally biased region" description="Polar residues" evidence="1">
    <location>
        <begin position="175"/>
        <end position="185"/>
    </location>
</feature>
<name>A0ABD0M4L6_9CAEN</name>
<dbReference type="Pfam" id="PF19016">
    <property type="entry name" value="DUF5745"/>
    <property type="match status" value="1"/>
</dbReference>
<organism evidence="3 4">
    <name type="scientific">Batillaria attramentaria</name>
    <dbReference type="NCBI Taxonomy" id="370345"/>
    <lineage>
        <taxon>Eukaryota</taxon>
        <taxon>Metazoa</taxon>
        <taxon>Spiralia</taxon>
        <taxon>Lophotrochozoa</taxon>
        <taxon>Mollusca</taxon>
        <taxon>Gastropoda</taxon>
        <taxon>Caenogastropoda</taxon>
        <taxon>Sorbeoconcha</taxon>
        <taxon>Cerithioidea</taxon>
        <taxon>Batillariidae</taxon>
        <taxon>Batillaria</taxon>
    </lineage>
</organism>
<accession>A0ABD0M4L6</accession>
<dbReference type="InterPro" id="IPR044039">
    <property type="entry name" value="DUF5745"/>
</dbReference>
<comment type="caution">
    <text evidence="3">The sequence shown here is derived from an EMBL/GenBank/DDBJ whole genome shotgun (WGS) entry which is preliminary data.</text>
</comment>
<feature type="non-terminal residue" evidence="3">
    <location>
        <position position="368"/>
    </location>
</feature>
<protein>
    <recommendedName>
        <fullName evidence="2">DUF5745 domain-containing protein</fullName>
    </recommendedName>
</protein>
<dbReference type="EMBL" id="JACVVK020000007">
    <property type="protein sequence ID" value="KAK7506353.1"/>
    <property type="molecule type" value="Genomic_DNA"/>
</dbReference>
<dbReference type="InterPro" id="IPR036872">
    <property type="entry name" value="CH_dom_sf"/>
</dbReference>
<feature type="domain" description="DUF5745" evidence="2">
    <location>
        <begin position="62"/>
        <end position="116"/>
    </location>
</feature>
<dbReference type="PANTHER" id="PTHR22545">
    <property type="entry name" value="CENTROSOMAL PROTEIN OF 95 KDA"/>
    <property type="match status" value="1"/>
</dbReference>
<feature type="compositionally biased region" description="Basic and acidic residues" evidence="1">
    <location>
        <begin position="277"/>
        <end position="286"/>
    </location>
</feature>
<feature type="compositionally biased region" description="Basic and acidic residues" evidence="1">
    <location>
        <begin position="161"/>
        <end position="171"/>
    </location>
</feature>
<feature type="region of interest" description="Disordered" evidence="1">
    <location>
        <begin position="132"/>
        <end position="200"/>
    </location>
</feature>
<gene>
    <name evidence="3" type="ORF">BaRGS_00002465</name>
</gene>
<dbReference type="PANTHER" id="PTHR22545:SF0">
    <property type="entry name" value="CENTROSOMAL PROTEIN OF 95 KDA"/>
    <property type="match status" value="1"/>
</dbReference>
<feature type="region of interest" description="Disordered" evidence="1">
    <location>
        <begin position="267"/>
        <end position="306"/>
    </location>
</feature>
<evidence type="ECO:0000313" key="3">
    <source>
        <dbReference type="EMBL" id="KAK7506353.1"/>
    </source>
</evidence>
<proteinExistence type="predicted"/>
<sequence length="368" mass="40005">MDDFSGLEYDQESITDEDVITKTNNLLNQFNLPTQVTSISDITASLFVVLYESLFSDRLSGIIRQPVTREDEIHNCQTVIDILSVDVIKDNLSHIRGLDIVDGKVQAISNLIDIFTFLFEYVIKQIESDVPSDTEDDYRSVEQQDNADDLDTLSPDPVSRTLEKERGDWMRTRSGKTSSVASRVGQSPAAPRGPKQGALSKAATCGCWNGQQPIAAARTRQVPVTYSTEAPLPVHPDISSHAKDGTPGFVDELVRESEVLEKKMLDQRTQPVAKAARQGERDRESPAGDFSFIGVRPASTQPSAAVAHTTTPQASTHLRSDASTVNSGNAFLTSTAPVMSSVVPKAVTDADTIPLHRLAHPSSSENAS</sequence>
<dbReference type="Gene3D" id="1.10.418.10">
    <property type="entry name" value="Calponin-like domain"/>
    <property type="match status" value="1"/>
</dbReference>
<dbReference type="Proteomes" id="UP001519460">
    <property type="component" value="Unassembled WGS sequence"/>
</dbReference>
<evidence type="ECO:0000256" key="1">
    <source>
        <dbReference type="SAM" id="MobiDB-lite"/>
    </source>
</evidence>
<reference evidence="3 4" key="1">
    <citation type="journal article" date="2023" name="Sci. Data">
        <title>Genome assembly of the Korean intertidal mud-creeper Batillaria attramentaria.</title>
        <authorList>
            <person name="Patra A.K."/>
            <person name="Ho P.T."/>
            <person name="Jun S."/>
            <person name="Lee S.J."/>
            <person name="Kim Y."/>
            <person name="Won Y.J."/>
        </authorList>
    </citation>
    <scope>NUCLEOTIDE SEQUENCE [LARGE SCALE GENOMIC DNA]</scope>
    <source>
        <strain evidence="3">Wonlab-2016</strain>
    </source>
</reference>
<evidence type="ECO:0000313" key="4">
    <source>
        <dbReference type="Proteomes" id="UP001519460"/>
    </source>
</evidence>
<keyword evidence="4" id="KW-1185">Reference proteome</keyword>
<evidence type="ECO:0000259" key="2">
    <source>
        <dbReference type="Pfam" id="PF19016"/>
    </source>
</evidence>